<keyword evidence="1" id="KW-0732">Signal</keyword>
<feature type="chain" id="PRO_5006902058" evidence="1">
    <location>
        <begin position="22"/>
        <end position="126"/>
    </location>
</feature>
<reference evidence="2 3" key="1">
    <citation type="submission" date="2015-12" db="EMBL/GenBank/DDBJ databases">
        <title>Draft genome sequence of Moniliophthora roreri, the causal agent of frosty pod rot of cacao.</title>
        <authorList>
            <person name="Aime M.C."/>
            <person name="Diaz-Valderrama J.R."/>
            <person name="Kijpornyongpan T."/>
            <person name="Phillips-Mora W."/>
        </authorList>
    </citation>
    <scope>NUCLEOTIDE SEQUENCE [LARGE SCALE GENOMIC DNA]</scope>
    <source>
        <strain evidence="2 3">MCA 2952</strain>
    </source>
</reference>
<organism evidence="2 3">
    <name type="scientific">Moniliophthora roreri</name>
    <name type="common">Frosty pod rot fungus</name>
    <name type="synonym">Monilia roreri</name>
    <dbReference type="NCBI Taxonomy" id="221103"/>
    <lineage>
        <taxon>Eukaryota</taxon>
        <taxon>Fungi</taxon>
        <taxon>Dikarya</taxon>
        <taxon>Basidiomycota</taxon>
        <taxon>Agaricomycotina</taxon>
        <taxon>Agaricomycetes</taxon>
        <taxon>Agaricomycetidae</taxon>
        <taxon>Agaricales</taxon>
        <taxon>Marasmiineae</taxon>
        <taxon>Marasmiaceae</taxon>
        <taxon>Moniliophthora</taxon>
    </lineage>
</organism>
<dbReference type="AlphaFoldDB" id="A0A0W0FS40"/>
<sequence length="126" mass="12629">MFSKLHILVVASAALAGIANAQVSGCGGGGSFTVSDIRADLPGETLNARSQIIVQQGSGQICIVNRAPNTIVTITAQQVNDAINNVLSSCCGGNAQTCAGGQDKITADTGNVIDLSVQGLGQDCTP</sequence>
<evidence type="ECO:0000313" key="2">
    <source>
        <dbReference type="EMBL" id="KTB38970.1"/>
    </source>
</evidence>
<evidence type="ECO:0000256" key="1">
    <source>
        <dbReference type="SAM" id="SignalP"/>
    </source>
</evidence>
<accession>A0A0W0FS40</accession>
<feature type="signal peptide" evidence="1">
    <location>
        <begin position="1"/>
        <end position="21"/>
    </location>
</feature>
<dbReference type="EMBL" id="LATX01001716">
    <property type="protein sequence ID" value="KTB38970.1"/>
    <property type="molecule type" value="Genomic_DNA"/>
</dbReference>
<comment type="caution">
    <text evidence="2">The sequence shown here is derived from an EMBL/GenBank/DDBJ whole genome shotgun (WGS) entry which is preliminary data.</text>
</comment>
<protein>
    <submittedName>
        <fullName evidence="2">Uncharacterized protein</fullName>
    </submittedName>
</protein>
<proteinExistence type="predicted"/>
<gene>
    <name evidence="2" type="ORF">WG66_8479</name>
</gene>
<evidence type="ECO:0000313" key="3">
    <source>
        <dbReference type="Proteomes" id="UP000054988"/>
    </source>
</evidence>
<name>A0A0W0FS40_MONRR</name>
<dbReference type="Proteomes" id="UP000054988">
    <property type="component" value="Unassembled WGS sequence"/>
</dbReference>